<keyword evidence="3" id="KW-1185">Reference proteome</keyword>
<proteinExistence type="predicted"/>
<comment type="caution">
    <text evidence="2">The sequence shown here is derived from an EMBL/GenBank/DDBJ whole genome shotgun (WGS) entry which is preliminary data.</text>
</comment>
<gene>
    <name evidence="2" type="ORF">LX95_01211</name>
</gene>
<dbReference type="InterPro" id="IPR014982">
    <property type="entry name" value="GSCFA"/>
</dbReference>
<dbReference type="AlphaFoldDB" id="A0A2W7K1P2"/>
<dbReference type="EMBL" id="QKYV01000003">
    <property type="protein sequence ID" value="PZW41530.1"/>
    <property type="molecule type" value="Genomic_DNA"/>
</dbReference>
<feature type="domain" description="GSCFA" evidence="1">
    <location>
        <begin position="21"/>
        <end position="257"/>
    </location>
</feature>
<protein>
    <submittedName>
        <fullName evidence="2">GSCFA family protein</fullName>
    </submittedName>
</protein>
<dbReference type="RefSeq" id="WP_111540536.1">
    <property type="nucleotide sequence ID" value="NZ_QKYV01000003.1"/>
</dbReference>
<dbReference type="InterPro" id="IPR036514">
    <property type="entry name" value="SGNH_hydro_sf"/>
</dbReference>
<dbReference type="GO" id="GO:0016788">
    <property type="term" value="F:hydrolase activity, acting on ester bonds"/>
    <property type="evidence" value="ECO:0007669"/>
    <property type="project" value="UniProtKB-ARBA"/>
</dbReference>
<dbReference type="Proteomes" id="UP000249542">
    <property type="component" value="Unassembled WGS sequence"/>
</dbReference>
<name>A0A2W7K1P2_9FLAO</name>
<accession>A0A2W7K1P2</accession>
<sequence length="315" mass="37129">MQFQTKIPIQEQEPKIDYTSKLVLLGSCFSENIGEKFTYFKFRQLQNPFGILFHPFAIENLVDKAVNQFVYTEKNLVFHNEQWHCFDAHSRLSSPDKIQLLETLNEALQQTYKELKEASHIIITYGTAWVYQLKDPQKFVANCHKIPQREFDKKLILAEKLQENIQNTIELIQQINPSAAFIFTVSPVRHIKDGFVENQQSKSALITAVHQSITSVKKASYFPSYEIMMDELRDYRFYAQDMLHPSDLAIDYIWQRFVETRLTQSTQQMMQEIDKIQKGMLHKAFNQESEAHQKFLIKLELSKKTLIEKFPFINF</sequence>
<evidence type="ECO:0000259" key="1">
    <source>
        <dbReference type="Pfam" id="PF08885"/>
    </source>
</evidence>
<dbReference type="SUPFAM" id="SSF52266">
    <property type="entry name" value="SGNH hydrolase"/>
    <property type="match status" value="1"/>
</dbReference>
<evidence type="ECO:0000313" key="3">
    <source>
        <dbReference type="Proteomes" id="UP000249542"/>
    </source>
</evidence>
<dbReference type="Gene3D" id="3.40.50.1110">
    <property type="entry name" value="SGNH hydrolase"/>
    <property type="match status" value="1"/>
</dbReference>
<reference evidence="2 3" key="1">
    <citation type="submission" date="2018-06" db="EMBL/GenBank/DDBJ databases">
        <title>Genomic Encyclopedia of Archaeal and Bacterial Type Strains, Phase II (KMG-II): from individual species to whole genera.</title>
        <authorList>
            <person name="Goeker M."/>
        </authorList>
    </citation>
    <scope>NUCLEOTIDE SEQUENCE [LARGE SCALE GENOMIC DNA]</scope>
    <source>
        <strain evidence="2 3">DSM 15361</strain>
    </source>
</reference>
<organism evidence="2 3">
    <name type="scientific">Mesonia algae</name>
    <dbReference type="NCBI Taxonomy" id="213248"/>
    <lineage>
        <taxon>Bacteria</taxon>
        <taxon>Pseudomonadati</taxon>
        <taxon>Bacteroidota</taxon>
        <taxon>Flavobacteriia</taxon>
        <taxon>Flavobacteriales</taxon>
        <taxon>Flavobacteriaceae</taxon>
        <taxon>Mesonia</taxon>
    </lineage>
</organism>
<evidence type="ECO:0000313" key="2">
    <source>
        <dbReference type="EMBL" id="PZW41530.1"/>
    </source>
</evidence>
<dbReference type="Pfam" id="PF08885">
    <property type="entry name" value="GSCFA"/>
    <property type="match status" value="1"/>
</dbReference>